<dbReference type="Proteomes" id="UP000712281">
    <property type="component" value="Unassembled WGS sequence"/>
</dbReference>
<reference evidence="2" key="1">
    <citation type="submission" date="2019-12" db="EMBL/GenBank/DDBJ databases">
        <title>Genome sequencing and annotation of Brassica cretica.</title>
        <authorList>
            <person name="Studholme D.J."/>
            <person name="Sarris P.F."/>
        </authorList>
    </citation>
    <scope>NUCLEOTIDE SEQUENCE</scope>
    <source>
        <strain evidence="1">PFS-001/15</strain>
        <strain evidence="2">PFS-102/07</strain>
        <tissue evidence="2">Leaf</tissue>
    </source>
</reference>
<sequence>MDSSCWTDVSLNKNRGWRWREGRILLAGLMSLSSRIKGWIEVDLRMNNLIFLEPGRFEGITKLPGNLLDGLECAEVVPNLKEKELLELDGK</sequence>
<proteinExistence type="predicted"/>
<organism evidence="2">
    <name type="scientific">Brassica cretica</name>
    <name type="common">Mustard</name>
    <dbReference type="NCBI Taxonomy" id="69181"/>
    <lineage>
        <taxon>Eukaryota</taxon>
        <taxon>Viridiplantae</taxon>
        <taxon>Streptophyta</taxon>
        <taxon>Embryophyta</taxon>
        <taxon>Tracheophyta</taxon>
        <taxon>Spermatophyta</taxon>
        <taxon>Magnoliopsida</taxon>
        <taxon>eudicotyledons</taxon>
        <taxon>Gunneridae</taxon>
        <taxon>Pentapetalae</taxon>
        <taxon>rosids</taxon>
        <taxon>malvids</taxon>
        <taxon>Brassicales</taxon>
        <taxon>Brassicaceae</taxon>
        <taxon>Brassiceae</taxon>
        <taxon>Brassica</taxon>
    </lineage>
</organism>
<dbReference type="EMBL" id="QGKW02001911">
    <property type="protein sequence ID" value="KAF2569677.1"/>
    <property type="molecule type" value="Genomic_DNA"/>
</dbReference>
<name>A0A8S9LE43_BRACR</name>
<evidence type="ECO:0000313" key="1">
    <source>
        <dbReference type="EMBL" id="KAF2569677.1"/>
    </source>
</evidence>
<evidence type="ECO:0000313" key="2">
    <source>
        <dbReference type="EMBL" id="KAF2605195.1"/>
    </source>
</evidence>
<comment type="caution">
    <text evidence="2">The sequence shown here is derived from an EMBL/GenBank/DDBJ whole genome shotgun (WGS) entry which is preliminary data.</text>
</comment>
<dbReference type="AlphaFoldDB" id="A0A8S9LE43"/>
<accession>A0A8S9LE43</accession>
<protein>
    <submittedName>
        <fullName evidence="2">Uncharacterized protein</fullName>
    </submittedName>
</protein>
<dbReference type="EMBL" id="QGKY02000094">
    <property type="protein sequence ID" value="KAF2605195.1"/>
    <property type="molecule type" value="Genomic_DNA"/>
</dbReference>
<gene>
    <name evidence="1" type="ORF">F2Q68_00027718</name>
    <name evidence="2" type="ORF">F2Q70_00028147</name>
</gene>